<evidence type="ECO:0000256" key="1">
    <source>
        <dbReference type="ARBA" id="ARBA00022679"/>
    </source>
</evidence>
<protein>
    <submittedName>
        <fullName evidence="4">GNAT family N-acetyltransferase</fullName>
    </submittedName>
</protein>
<dbReference type="EMBL" id="JAGSOG010000364">
    <property type="protein sequence ID" value="MBR7839024.1"/>
    <property type="molecule type" value="Genomic_DNA"/>
</dbReference>
<reference evidence="4" key="1">
    <citation type="submission" date="2021-04" db="EMBL/GenBank/DDBJ databases">
        <title>Genome based classification of Actinospica acidithermotolerans sp. nov., an actinobacterium isolated from an Indonesian hot spring.</title>
        <authorList>
            <person name="Kusuma A.B."/>
            <person name="Putra K.E."/>
            <person name="Nafisah S."/>
            <person name="Loh J."/>
            <person name="Nouioui I."/>
            <person name="Goodfellow M."/>
        </authorList>
    </citation>
    <scope>NUCLEOTIDE SEQUENCE</scope>
    <source>
        <strain evidence="4">CSCA 57</strain>
    </source>
</reference>
<feature type="non-terminal residue" evidence="4">
    <location>
        <position position="318"/>
    </location>
</feature>
<dbReference type="SUPFAM" id="SSF55729">
    <property type="entry name" value="Acyl-CoA N-acyltransferases (Nat)"/>
    <property type="match status" value="2"/>
</dbReference>
<evidence type="ECO:0000259" key="3">
    <source>
        <dbReference type="PROSITE" id="PS51186"/>
    </source>
</evidence>
<keyword evidence="1" id="KW-0808">Transferase</keyword>
<dbReference type="InterPro" id="IPR000182">
    <property type="entry name" value="GNAT_dom"/>
</dbReference>
<organism evidence="4 5">
    <name type="scientific">Actinospica durhamensis</name>
    <dbReference type="NCBI Taxonomy" id="1508375"/>
    <lineage>
        <taxon>Bacteria</taxon>
        <taxon>Bacillati</taxon>
        <taxon>Actinomycetota</taxon>
        <taxon>Actinomycetes</taxon>
        <taxon>Catenulisporales</taxon>
        <taxon>Actinospicaceae</taxon>
        <taxon>Actinospica</taxon>
    </lineage>
</organism>
<accession>A0A941ISX0</accession>
<keyword evidence="5" id="KW-1185">Reference proteome</keyword>
<dbReference type="Pfam" id="PF00583">
    <property type="entry name" value="Acetyltransf_1"/>
    <property type="match status" value="1"/>
</dbReference>
<dbReference type="Proteomes" id="UP000675781">
    <property type="component" value="Unassembled WGS sequence"/>
</dbReference>
<evidence type="ECO:0000313" key="5">
    <source>
        <dbReference type="Proteomes" id="UP000675781"/>
    </source>
</evidence>
<dbReference type="PANTHER" id="PTHR43877:SF8">
    <property type="entry name" value="N-ACETYLGLUTAMATE SYNTHASE-RELATED"/>
    <property type="match status" value="1"/>
</dbReference>
<proteinExistence type="predicted"/>
<dbReference type="RefSeq" id="WP_212533470.1">
    <property type="nucleotide sequence ID" value="NZ_JAGSOG010000364.1"/>
</dbReference>
<keyword evidence="2" id="KW-0012">Acyltransferase</keyword>
<dbReference type="PROSITE" id="PS51186">
    <property type="entry name" value="GNAT"/>
    <property type="match status" value="1"/>
</dbReference>
<dbReference type="GO" id="GO:0016747">
    <property type="term" value="F:acyltransferase activity, transferring groups other than amino-acyl groups"/>
    <property type="evidence" value="ECO:0007669"/>
    <property type="project" value="InterPro"/>
</dbReference>
<dbReference type="PANTHER" id="PTHR43877">
    <property type="entry name" value="AMINOALKYLPHOSPHONATE N-ACETYLTRANSFERASE-RELATED-RELATED"/>
    <property type="match status" value="1"/>
</dbReference>
<feature type="domain" description="N-acetyltransferase" evidence="3">
    <location>
        <begin position="1"/>
        <end position="168"/>
    </location>
</feature>
<dbReference type="InterPro" id="IPR016181">
    <property type="entry name" value="Acyl_CoA_acyltransferase"/>
</dbReference>
<dbReference type="CDD" id="cd04301">
    <property type="entry name" value="NAT_SF"/>
    <property type="match status" value="1"/>
</dbReference>
<dbReference type="Gene3D" id="3.40.630.30">
    <property type="match status" value="1"/>
</dbReference>
<evidence type="ECO:0000313" key="4">
    <source>
        <dbReference type="EMBL" id="MBR7839024.1"/>
    </source>
</evidence>
<name>A0A941ISX0_9ACTN</name>
<gene>
    <name evidence="4" type="ORF">KDL01_37510</name>
</gene>
<evidence type="ECO:0000256" key="2">
    <source>
        <dbReference type="ARBA" id="ARBA00023315"/>
    </source>
</evidence>
<dbReference type="AlphaFoldDB" id="A0A941ISX0"/>
<comment type="caution">
    <text evidence="4">The sequence shown here is derived from an EMBL/GenBank/DDBJ whole genome shotgun (WGS) entry which is preliminary data.</text>
</comment>
<dbReference type="InterPro" id="IPR050832">
    <property type="entry name" value="Bact_Acetyltransf"/>
</dbReference>
<sequence length="318" mass="34785">MEIRPLDLHSPDETEVWYAAMRAAAGADRVAPVVVERDALLTSLRSNAANPNYDRRGYGAWQGRECVGTALIDLPRRENTHLAEVEICVPPQARHRGVGQALFARLRETARQEGRTVIAAEVNAAGVGPHTLSASPGGRFALACGFASKHSELRLVLDVPVPEAQLTQLTEKVRRRAGEYDVTGWTGIPPLEVLEPFAHLHTLMDADVPSGELTRTPVVYDGERVLHIQQRLIEQGYGLVTTLVRDTQGDPVAYTTMFVMGGPNREVLQDNTFVLRAHRGRGLGTLAKLANLSLLAEHFPQAAHVHTWTAEGLSLINI</sequence>